<dbReference type="VEuPathDB" id="VectorBase:CSON012670"/>
<organism evidence="1">
    <name type="scientific">Culicoides sonorensis</name>
    <name type="common">Biting midge</name>
    <dbReference type="NCBI Taxonomy" id="179676"/>
    <lineage>
        <taxon>Eukaryota</taxon>
        <taxon>Metazoa</taxon>
        <taxon>Ecdysozoa</taxon>
        <taxon>Arthropoda</taxon>
        <taxon>Hexapoda</taxon>
        <taxon>Insecta</taxon>
        <taxon>Pterygota</taxon>
        <taxon>Neoptera</taxon>
        <taxon>Endopterygota</taxon>
        <taxon>Diptera</taxon>
        <taxon>Nematocera</taxon>
        <taxon>Chironomoidea</taxon>
        <taxon>Ceratopogonidae</taxon>
        <taxon>Ceratopogoninae</taxon>
        <taxon>Culicoides</taxon>
        <taxon>Monoculicoides</taxon>
    </lineage>
</organism>
<sequence length="78" mass="8744">MEKCIIAYDNCQCTRHVDLFLCCVVELKAARLIDSLDKKSNVLSISSSRTFMIPSTSRPTKRTINALIISFSKYGGKI</sequence>
<reference evidence="1" key="1">
    <citation type="submission" date="2018-07" db="EMBL/GenBank/DDBJ databases">
        <authorList>
            <person name="Quirk P.G."/>
            <person name="Krulwich T.A."/>
        </authorList>
    </citation>
    <scope>NUCLEOTIDE SEQUENCE</scope>
</reference>
<name>A0A336MBE4_CULSO</name>
<dbReference type="EMBL" id="UFQT01000609">
    <property type="protein sequence ID" value="SSX25697.1"/>
    <property type="molecule type" value="Genomic_DNA"/>
</dbReference>
<protein>
    <submittedName>
        <fullName evidence="1">CSON012670 protein</fullName>
    </submittedName>
</protein>
<dbReference type="AlphaFoldDB" id="A0A336MBE4"/>
<proteinExistence type="predicted"/>
<evidence type="ECO:0000313" key="1">
    <source>
        <dbReference type="EMBL" id="SSX25697.1"/>
    </source>
</evidence>
<gene>
    <name evidence="1" type="primary">CSON012670</name>
</gene>
<accession>A0A336MBE4</accession>